<protein>
    <recommendedName>
        <fullName evidence="2">Nephrocystin 3-like N-terminal domain-containing protein</fullName>
    </recommendedName>
</protein>
<name>A0A8H5FXU9_9AGAR</name>
<keyword evidence="1" id="KW-0677">Repeat</keyword>
<keyword evidence="4" id="KW-1185">Reference proteome</keyword>
<evidence type="ECO:0000313" key="3">
    <source>
        <dbReference type="EMBL" id="KAF5353186.1"/>
    </source>
</evidence>
<evidence type="ECO:0000313" key="4">
    <source>
        <dbReference type="Proteomes" id="UP000559027"/>
    </source>
</evidence>
<accession>A0A8H5FXU9</accession>
<comment type="caution">
    <text evidence="3">The sequence shown here is derived from an EMBL/GenBank/DDBJ whole genome shotgun (WGS) entry which is preliminary data.</text>
</comment>
<dbReference type="InterPro" id="IPR056884">
    <property type="entry name" value="NPHP3-like_N"/>
</dbReference>
<organism evidence="3 4">
    <name type="scientific">Leucocoprinus leucothites</name>
    <dbReference type="NCBI Taxonomy" id="201217"/>
    <lineage>
        <taxon>Eukaryota</taxon>
        <taxon>Fungi</taxon>
        <taxon>Dikarya</taxon>
        <taxon>Basidiomycota</taxon>
        <taxon>Agaricomycotina</taxon>
        <taxon>Agaricomycetes</taxon>
        <taxon>Agaricomycetidae</taxon>
        <taxon>Agaricales</taxon>
        <taxon>Agaricineae</taxon>
        <taxon>Agaricaceae</taxon>
        <taxon>Leucocoprinus</taxon>
    </lineage>
</organism>
<dbReference type="EMBL" id="JAACJO010000010">
    <property type="protein sequence ID" value="KAF5353186.1"/>
    <property type="molecule type" value="Genomic_DNA"/>
</dbReference>
<dbReference type="AlphaFoldDB" id="A0A8H5FXU9"/>
<evidence type="ECO:0000256" key="1">
    <source>
        <dbReference type="ARBA" id="ARBA00022737"/>
    </source>
</evidence>
<evidence type="ECO:0000259" key="2">
    <source>
        <dbReference type="Pfam" id="PF24883"/>
    </source>
</evidence>
<dbReference type="Gene3D" id="3.40.50.300">
    <property type="entry name" value="P-loop containing nucleotide triphosphate hydrolases"/>
    <property type="match status" value="1"/>
</dbReference>
<proteinExistence type="predicted"/>
<gene>
    <name evidence="3" type="ORF">D9756_007782</name>
</gene>
<dbReference type="OrthoDB" id="4760524at2759"/>
<dbReference type="InterPro" id="IPR027417">
    <property type="entry name" value="P-loop_NTPase"/>
</dbReference>
<dbReference type="Pfam" id="PF24883">
    <property type="entry name" value="NPHP3_N"/>
    <property type="match status" value="1"/>
</dbReference>
<dbReference type="Proteomes" id="UP000559027">
    <property type="component" value="Unassembled WGS sequence"/>
</dbReference>
<sequence>MGHSQGLIHKPPSDFMDEGRVGVGKSAIAQTCVERLKHTSIPCASFFFFVNGRKDPECLFSTIAYKLSLAMPDYHDVPKKRISIDEIVLSKPLRTQFQGLITKPLQELIVKKRIGSVKRIVITTDGLDECR</sequence>
<reference evidence="3 4" key="1">
    <citation type="journal article" date="2020" name="ISME J.">
        <title>Uncovering the hidden diversity of litter-decomposition mechanisms in mushroom-forming fungi.</title>
        <authorList>
            <person name="Floudas D."/>
            <person name="Bentzer J."/>
            <person name="Ahren D."/>
            <person name="Johansson T."/>
            <person name="Persson P."/>
            <person name="Tunlid A."/>
        </authorList>
    </citation>
    <scope>NUCLEOTIDE SEQUENCE [LARGE SCALE GENOMIC DNA]</scope>
    <source>
        <strain evidence="3 4">CBS 146.42</strain>
    </source>
</reference>
<feature type="domain" description="Nephrocystin 3-like N-terminal" evidence="2">
    <location>
        <begin position="18"/>
        <end position="130"/>
    </location>
</feature>